<dbReference type="Proteomes" id="UP001310022">
    <property type="component" value="Unassembled WGS sequence"/>
</dbReference>
<protein>
    <recommendedName>
        <fullName evidence="1">Serine aminopeptidase S33 domain-containing protein</fullName>
    </recommendedName>
</protein>
<comment type="caution">
    <text evidence="2">The sequence shown here is derived from an EMBL/GenBank/DDBJ whole genome shotgun (WGS) entry which is preliminary data.</text>
</comment>
<proteinExistence type="predicted"/>
<gene>
    <name evidence="2" type="ORF">PEDI_19580</name>
</gene>
<keyword evidence="3" id="KW-1185">Reference proteome</keyword>
<dbReference type="InterPro" id="IPR029058">
    <property type="entry name" value="AB_hydrolase_fold"/>
</dbReference>
<dbReference type="InterPro" id="IPR022742">
    <property type="entry name" value="Hydrolase_4"/>
</dbReference>
<sequence length="292" mass="32871">MMKILKVLGALLLLFLFTTIGFGLYLYHSNPRIKAIVDNDESVLYYFPTKELADLSDFDYQEVELIEEDSLSLYHYFFKQKTDSLIGNIFFVHGAGGNASRYASKIEPLLQAGFNVYISDWRGYGKSMGKPNYKNVLSDSQHAFEDFLLKTKADSVKTIMMGLSLGGQVAIKLALDNQERVDALVTDGSIPSAQQLAIDYAPVDFLKKQAVAHPENFNQEYVAIRDIAKIQNLPKLIIHSKKDREVKAEHGKTLFANARAPKTFWETDTEHIQTLVALPEETVNKIKALIAD</sequence>
<dbReference type="Pfam" id="PF12146">
    <property type="entry name" value="Hydrolase_4"/>
    <property type="match status" value="1"/>
</dbReference>
<dbReference type="EMBL" id="BQKE01000001">
    <property type="protein sequence ID" value="GJM61406.1"/>
    <property type="molecule type" value="Genomic_DNA"/>
</dbReference>
<evidence type="ECO:0000313" key="2">
    <source>
        <dbReference type="EMBL" id="GJM61406.1"/>
    </source>
</evidence>
<dbReference type="PANTHER" id="PTHR12277">
    <property type="entry name" value="ALPHA/BETA HYDROLASE DOMAIN-CONTAINING PROTEIN"/>
    <property type="match status" value="1"/>
</dbReference>
<name>A0AAN5ALG0_9BACT</name>
<dbReference type="RefSeq" id="WP_338236958.1">
    <property type="nucleotide sequence ID" value="NZ_BQKE01000001.1"/>
</dbReference>
<evidence type="ECO:0000313" key="3">
    <source>
        <dbReference type="Proteomes" id="UP001310022"/>
    </source>
</evidence>
<feature type="domain" description="Serine aminopeptidase S33" evidence="1">
    <location>
        <begin position="87"/>
        <end position="188"/>
    </location>
</feature>
<dbReference type="SUPFAM" id="SSF53474">
    <property type="entry name" value="alpha/beta-Hydrolases"/>
    <property type="match status" value="1"/>
</dbReference>
<reference evidence="2 3" key="1">
    <citation type="submission" date="2021-12" db="EMBL/GenBank/DDBJ databases">
        <title>Genome sequencing of bacteria with rrn-lacking chromosome and rrn-plasmid.</title>
        <authorList>
            <person name="Anda M."/>
            <person name="Iwasaki W."/>
        </authorList>
    </citation>
    <scope>NUCLEOTIDE SEQUENCE [LARGE SCALE GENOMIC DNA]</scope>
    <source>
        <strain evidence="2 3">NBRC 15940</strain>
    </source>
</reference>
<evidence type="ECO:0000259" key="1">
    <source>
        <dbReference type="Pfam" id="PF12146"/>
    </source>
</evidence>
<dbReference type="Gene3D" id="3.40.50.1820">
    <property type="entry name" value="alpha/beta hydrolase"/>
    <property type="match status" value="1"/>
</dbReference>
<dbReference type="PANTHER" id="PTHR12277:SF81">
    <property type="entry name" value="PROTEIN ABHD13"/>
    <property type="match status" value="1"/>
</dbReference>
<dbReference type="AlphaFoldDB" id="A0AAN5ALG0"/>
<organism evidence="2 3">
    <name type="scientific">Persicobacter diffluens</name>
    <dbReference type="NCBI Taxonomy" id="981"/>
    <lineage>
        <taxon>Bacteria</taxon>
        <taxon>Pseudomonadati</taxon>
        <taxon>Bacteroidota</taxon>
        <taxon>Cytophagia</taxon>
        <taxon>Cytophagales</taxon>
        <taxon>Persicobacteraceae</taxon>
        <taxon>Persicobacter</taxon>
    </lineage>
</organism>
<accession>A0AAN5ALG0</accession>